<name>A0A2I7QL02_9VIRU</name>
<sequence>MDKKKVTNIILAMVAAGVTAAGATNINFTVTPANDEQKLLECLTVIDGMIKTHSNDLVKVTEILIQGSKP</sequence>
<gene>
    <name evidence="1" type="ORF">NVP1020O_21</name>
</gene>
<evidence type="ECO:0000313" key="2">
    <source>
        <dbReference type="Proteomes" id="UP000272598"/>
    </source>
</evidence>
<organism evidence="1 2">
    <name type="scientific">Vibrio phage 1.020.O._10N.222.48.A2</name>
    <dbReference type="NCBI Taxonomy" id="1881450"/>
    <lineage>
        <taxon>Viruses</taxon>
        <taxon>Varidnaviria</taxon>
        <taxon>Abadenavirae</taxon>
        <taxon>Produgelaviricota</taxon>
        <taxon>Belvinaviricetes</taxon>
        <taxon>Vinavirales</taxon>
        <taxon>Autolykiviridae</taxon>
        <taxon>Oliviavirus</taxon>
        <taxon>Oliviavirus viph1020o</taxon>
        <taxon>Paulavirus viph1020o</taxon>
    </lineage>
</organism>
<keyword evidence="2" id="KW-1185">Reference proteome</keyword>
<protein>
    <submittedName>
        <fullName evidence="1">TMhelix containing protein</fullName>
    </submittedName>
</protein>
<reference evidence="1 2" key="1">
    <citation type="submission" date="2017-11" db="EMBL/GenBank/DDBJ databases">
        <title>A major lineage of nontailed dsDNA viruses as unrecognized killers of marine bacteria.</title>
        <authorList>
            <person name="Kauffman K.M."/>
            <person name="Hussain F.A."/>
            <person name="Yang J."/>
            <person name="Arevalo P."/>
            <person name="Brown J.M."/>
            <person name="Chang W.K."/>
            <person name="VanInsberghe D."/>
            <person name="Elsherbini J."/>
            <person name="Cutler M.B."/>
            <person name="Kelly L."/>
            <person name="Polz M.F."/>
        </authorList>
    </citation>
    <scope>NUCLEOTIDE SEQUENCE [LARGE SCALE GENOMIC DNA]</scope>
</reference>
<dbReference type="EMBL" id="MG592402">
    <property type="protein sequence ID" value="AUR82063.1"/>
    <property type="molecule type" value="Genomic_DNA"/>
</dbReference>
<evidence type="ECO:0000313" key="1">
    <source>
        <dbReference type="EMBL" id="AUR82063.1"/>
    </source>
</evidence>
<dbReference type="Proteomes" id="UP000272598">
    <property type="component" value="Segment"/>
</dbReference>
<proteinExistence type="predicted"/>
<accession>A0A2I7QL02</accession>